<dbReference type="PANTHER" id="PTHR10091:SF0">
    <property type="entry name" value="GALACTOSE MUTAROTASE"/>
    <property type="match status" value="1"/>
</dbReference>
<name>A0AAF0DXC7_9BASI</name>
<evidence type="ECO:0000256" key="1">
    <source>
        <dbReference type="SAM" id="MobiDB-lite"/>
    </source>
</evidence>
<dbReference type="InterPro" id="IPR008183">
    <property type="entry name" value="Aldose_1/G6P_1-epimerase"/>
</dbReference>
<gene>
    <name evidence="2" type="ORF">MBRA1_003924</name>
</gene>
<sequence>MADVVLRGGGGRLEVHLLRYGMTIHAIRMHTADRVYDVLAGPASPAAHRTRRAFYGPLVGRYANRLPAGSLRTDAVAIDAPPWGGPGISHHGGPPPATQPPDTLEQAGPLDTALWTIEPAPLWFAPHDWAPYASHVVMALESPAGNQGYPGRLRIEALTAVARDACRIHVAYRARLVDACAATPLSLTQHWGFHVRAAGTRHGDEHLALHRLALLLPHERLVLDARGVPTGALAACDAAHDWSHAKALGHAPPAGGYDHFYVWGPPAQQPVARLTSPDGVELAFSTNQAGVQLYVAGAGDADGAPDDVRAAAFLEFGAPHATFLHRPLQRAAGTDTVLRAGETYEHWVDIDLAAART</sequence>
<keyword evidence="2" id="KW-0413">Isomerase</keyword>
<accession>A0AAF0DXC7</accession>
<dbReference type="InterPro" id="IPR011013">
    <property type="entry name" value="Gal_mutarotase_sf_dom"/>
</dbReference>
<dbReference type="InterPro" id="IPR014718">
    <property type="entry name" value="GH-type_carb-bd"/>
</dbReference>
<dbReference type="Pfam" id="PF01263">
    <property type="entry name" value="Aldose_epim"/>
    <property type="match status" value="1"/>
</dbReference>
<reference evidence="2" key="1">
    <citation type="submission" date="2023-03" db="EMBL/GenBank/DDBJ databases">
        <title>Mating type loci evolution in Malassezia.</title>
        <authorList>
            <person name="Coelho M.A."/>
        </authorList>
    </citation>
    <scope>NUCLEOTIDE SEQUENCE</scope>
    <source>
        <strain evidence="2">CBS 14135</strain>
    </source>
</reference>
<feature type="region of interest" description="Disordered" evidence="1">
    <location>
        <begin position="83"/>
        <end position="102"/>
    </location>
</feature>
<dbReference type="Gene3D" id="2.70.98.10">
    <property type="match status" value="1"/>
</dbReference>
<evidence type="ECO:0000313" key="2">
    <source>
        <dbReference type="EMBL" id="WFC97257.1"/>
    </source>
</evidence>
<dbReference type="SUPFAM" id="SSF74650">
    <property type="entry name" value="Galactose mutarotase-like"/>
    <property type="match status" value="1"/>
</dbReference>
<dbReference type="EMBL" id="CP119957">
    <property type="protein sequence ID" value="WFC97257.1"/>
    <property type="molecule type" value="Genomic_DNA"/>
</dbReference>
<proteinExistence type="predicted"/>
<dbReference type="GO" id="GO:0006006">
    <property type="term" value="P:glucose metabolic process"/>
    <property type="evidence" value="ECO:0007669"/>
    <property type="project" value="TreeGrafter"/>
</dbReference>
<evidence type="ECO:0000313" key="3">
    <source>
        <dbReference type="Proteomes" id="UP001216638"/>
    </source>
</evidence>
<dbReference type="Proteomes" id="UP001216638">
    <property type="component" value="Chromosome 7"/>
</dbReference>
<organism evidence="2 3">
    <name type="scientific">Malassezia brasiliensis</name>
    <dbReference type="NCBI Taxonomy" id="1821822"/>
    <lineage>
        <taxon>Eukaryota</taxon>
        <taxon>Fungi</taxon>
        <taxon>Dikarya</taxon>
        <taxon>Basidiomycota</taxon>
        <taxon>Ustilaginomycotina</taxon>
        <taxon>Malasseziomycetes</taxon>
        <taxon>Malasseziales</taxon>
        <taxon>Malasseziaceae</taxon>
        <taxon>Malassezia</taxon>
    </lineage>
</organism>
<protein>
    <submittedName>
        <fullName evidence="2">Aldose 1-epimerase</fullName>
        <ecNumber evidence="2">5.1.3.3</ecNumber>
    </submittedName>
</protein>
<dbReference type="GO" id="GO:0030246">
    <property type="term" value="F:carbohydrate binding"/>
    <property type="evidence" value="ECO:0007669"/>
    <property type="project" value="InterPro"/>
</dbReference>
<dbReference type="EC" id="5.1.3.3" evidence="2"/>
<dbReference type="PANTHER" id="PTHR10091">
    <property type="entry name" value="ALDOSE-1-EPIMERASE"/>
    <property type="match status" value="1"/>
</dbReference>
<dbReference type="GO" id="GO:0033499">
    <property type="term" value="P:galactose catabolic process via UDP-galactose, Leloir pathway"/>
    <property type="evidence" value="ECO:0007669"/>
    <property type="project" value="TreeGrafter"/>
</dbReference>
<dbReference type="AlphaFoldDB" id="A0AAF0DXC7"/>
<dbReference type="GO" id="GO:0004034">
    <property type="term" value="F:aldose 1-epimerase activity"/>
    <property type="evidence" value="ECO:0007669"/>
    <property type="project" value="UniProtKB-EC"/>
</dbReference>
<keyword evidence="3" id="KW-1185">Reference proteome</keyword>